<reference evidence="2" key="1">
    <citation type="submission" date="2023-06" db="EMBL/GenBank/DDBJ databases">
        <authorList>
            <consortium name="Lawrence Berkeley National Laboratory"/>
            <person name="Ahrendt S."/>
            <person name="Sahu N."/>
            <person name="Indic B."/>
            <person name="Wong-Bajracharya J."/>
            <person name="Merenyi Z."/>
            <person name="Ke H.-M."/>
            <person name="Monk M."/>
            <person name="Kocsube S."/>
            <person name="Drula E."/>
            <person name="Lipzen A."/>
            <person name="Balint B."/>
            <person name="Henrissat B."/>
            <person name="Andreopoulos B."/>
            <person name="Martin F.M."/>
            <person name="Harder C.B."/>
            <person name="Rigling D."/>
            <person name="Ford K.L."/>
            <person name="Foster G.D."/>
            <person name="Pangilinan J."/>
            <person name="Papanicolaou A."/>
            <person name="Barry K."/>
            <person name="LaButti K."/>
            <person name="Viragh M."/>
            <person name="Koriabine M."/>
            <person name="Yan M."/>
            <person name="Riley R."/>
            <person name="Champramary S."/>
            <person name="Plett K.L."/>
            <person name="Tsai I.J."/>
            <person name="Slot J."/>
            <person name="Sipos G."/>
            <person name="Plett J."/>
            <person name="Nagy L.G."/>
            <person name="Grigoriev I.V."/>
        </authorList>
    </citation>
    <scope>NUCLEOTIDE SEQUENCE</scope>
    <source>
        <strain evidence="2">ICMP 16352</strain>
    </source>
</reference>
<dbReference type="AlphaFoldDB" id="A0AA39NTQ9"/>
<proteinExistence type="predicted"/>
<evidence type="ECO:0000256" key="1">
    <source>
        <dbReference type="SAM" id="Phobius"/>
    </source>
</evidence>
<name>A0AA39NTQ9_9AGAR</name>
<keyword evidence="1" id="KW-0812">Transmembrane</keyword>
<dbReference type="GO" id="GO:0006780">
    <property type="term" value="P:uroporphyrinogen III biosynthetic process"/>
    <property type="evidence" value="ECO:0007669"/>
    <property type="project" value="InterPro"/>
</dbReference>
<dbReference type="Gene3D" id="3.40.50.10090">
    <property type="match status" value="1"/>
</dbReference>
<sequence length="256" mass="28880">MSNPNVLFIRDPTPSSDCGQDRYEPAFTKRNYAPVSISVLETLLTNITWSSPWDKANGTGKVEFPFYFIGKATASMLHSSMFNAHIHGEHSGTVQQLAIFILTEQPHLRNCCVQDLRQFYILAAIVPVRPSVPQWIVFFAPSAAEFVLKFQSLHSNTSSATSWWNIVFIFRIGRPHYQTIPITGSNVCARDLLLGMAGHWACVLRLFVILANYLIALKKKFRWDGAGSQIRWVTYGFIRSLDDDIKAGRLVKKGRG</sequence>
<dbReference type="InterPro" id="IPR036108">
    <property type="entry name" value="4pyrrol_syn_uPrphyn_synt_sf"/>
</dbReference>
<evidence type="ECO:0000313" key="3">
    <source>
        <dbReference type="Proteomes" id="UP001175227"/>
    </source>
</evidence>
<dbReference type="EMBL" id="JAUEPR010000048">
    <property type="protein sequence ID" value="KAK0471697.1"/>
    <property type="molecule type" value="Genomic_DNA"/>
</dbReference>
<dbReference type="InterPro" id="IPR039793">
    <property type="entry name" value="UROS/Hem4"/>
</dbReference>
<organism evidence="2 3">
    <name type="scientific">Armillaria novae-zelandiae</name>
    <dbReference type="NCBI Taxonomy" id="153914"/>
    <lineage>
        <taxon>Eukaryota</taxon>
        <taxon>Fungi</taxon>
        <taxon>Dikarya</taxon>
        <taxon>Basidiomycota</taxon>
        <taxon>Agaricomycotina</taxon>
        <taxon>Agaricomycetes</taxon>
        <taxon>Agaricomycetidae</taxon>
        <taxon>Agaricales</taxon>
        <taxon>Marasmiineae</taxon>
        <taxon>Physalacriaceae</taxon>
        <taxon>Armillaria</taxon>
    </lineage>
</organism>
<comment type="caution">
    <text evidence="2">The sequence shown here is derived from an EMBL/GenBank/DDBJ whole genome shotgun (WGS) entry which is preliminary data.</text>
</comment>
<keyword evidence="1" id="KW-0472">Membrane</keyword>
<gene>
    <name evidence="2" type="ORF">IW261DRAFT_1424940</name>
</gene>
<feature type="transmembrane region" description="Helical" evidence="1">
    <location>
        <begin position="192"/>
        <end position="215"/>
    </location>
</feature>
<dbReference type="SUPFAM" id="SSF69618">
    <property type="entry name" value="HemD-like"/>
    <property type="match status" value="1"/>
</dbReference>
<dbReference type="GO" id="GO:0005829">
    <property type="term" value="C:cytosol"/>
    <property type="evidence" value="ECO:0007669"/>
    <property type="project" value="TreeGrafter"/>
</dbReference>
<evidence type="ECO:0000313" key="2">
    <source>
        <dbReference type="EMBL" id="KAK0471697.1"/>
    </source>
</evidence>
<dbReference type="GO" id="GO:0004852">
    <property type="term" value="F:uroporphyrinogen-III synthase activity"/>
    <property type="evidence" value="ECO:0007669"/>
    <property type="project" value="InterPro"/>
</dbReference>
<protein>
    <submittedName>
        <fullName evidence="2">Uncharacterized protein</fullName>
    </submittedName>
</protein>
<accession>A0AA39NTQ9</accession>
<dbReference type="PANTHER" id="PTHR12390:SF0">
    <property type="entry name" value="UROPORPHYRINOGEN-III SYNTHASE"/>
    <property type="match status" value="1"/>
</dbReference>
<keyword evidence="1" id="KW-1133">Transmembrane helix</keyword>
<keyword evidence="3" id="KW-1185">Reference proteome</keyword>
<dbReference type="Proteomes" id="UP001175227">
    <property type="component" value="Unassembled WGS sequence"/>
</dbReference>
<dbReference type="PANTHER" id="PTHR12390">
    <property type="entry name" value="UROPORPHYRINOGEN III SYNTHASE"/>
    <property type="match status" value="1"/>
</dbReference>